<proteinExistence type="predicted"/>
<name>E7RR70_9BACT</name>
<sequence>MNIIKSIRNEYYNHILPNRNIEAKIFESIVFCIITVSLILTFWAFRHAPDMVPKAYDEAGNVTEYVSKWRDVRTNVLLSLVVLLFLYKSYYPKRYNLDTFAHEMRQLKLASRANRQLAFCLSMVLLTDAISRYCRLSDTFGNILGITFVGCFLGVWLYYIYKIQYT</sequence>
<keyword evidence="3" id="KW-1185">Reference proteome</keyword>
<evidence type="ECO:0008006" key="4">
    <source>
        <dbReference type="Google" id="ProtNLM"/>
    </source>
</evidence>
<feature type="transmembrane region" description="Helical" evidence="1">
    <location>
        <begin position="72"/>
        <end position="91"/>
    </location>
</feature>
<dbReference type="EMBL" id="AEPE02000005">
    <property type="protein sequence ID" value="EFZ36758.1"/>
    <property type="molecule type" value="Genomic_DNA"/>
</dbReference>
<keyword evidence="1" id="KW-1133">Transmembrane helix</keyword>
<dbReference type="STRING" id="28134.SAMN05444288_1318"/>
<gene>
    <name evidence="2" type="ORF">HMPREF0663_11671</name>
</gene>
<evidence type="ECO:0000313" key="2">
    <source>
        <dbReference type="EMBL" id="EFZ36758.1"/>
    </source>
</evidence>
<reference evidence="2" key="1">
    <citation type="submission" date="2011-01" db="EMBL/GenBank/DDBJ databases">
        <authorList>
            <person name="Muzny D."/>
            <person name="Qin X."/>
            <person name="Buhay C."/>
            <person name="Dugan-Rocha S."/>
            <person name="Ding Y."/>
            <person name="Chen G."/>
            <person name="Hawes A."/>
            <person name="Holder M."/>
            <person name="Jhangiani S."/>
            <person name="Johnson A."/>
            <person name="Khan Z."/>
            <person name="Li Z."/>
            <person name="Liu W."/>
            <person name="Liu X."/>
            <person name="Perez L."/>
            <person name="Shen H."/>
            <person name="Wang Q."/>
            <person name="Watt J."/>
            <person name="Xi L."/>
            <person name="Xin Y."/>
            <person name="Zhou J."/>
            <person name="Deng J."/>
            <person name="Jiang H."/>
            <person name="Liu Y."/>
            <person name="Qu J."/>
            <person name="Song X.-Z."/>
            <person name="Zhang L."/>
            <person name="Villasana D."/>
            <person name="Johnson A."/>
            <person name="Liu J."/>
            <person name="Liyanage D."/>
            <person name="Lorensuhewa L."/>
            <person name="Robinson T."/>
            <person name="Song A."/>
            <person name="Song B.-B."/>
            <person name="Dinh H."/>
            <person name="Thornton R."/>
            <person name="Coyle M."/>
            <person name="Francisco L."/>
            <person name="Jackson L."/>
            <person name="Javaid M."/>
            <person name="Korchina V."/>
            <person name="Kovar C."/>
            <person name="Mata R."/>
            <person name="Mathew T."/>
            <person name="Ngo R."/>
            <person name="Nguyen L."/>
            <person name="Nguyen N."/>
            <person name="Okwuonu G."/>
            <person name="Ongeri F."/>
            <person name="Pham C."/>
            <person name="Simmons D."/>
            <person name="Wilczek-Boney K."/>
            <person name="Hale W."/>
            <person name="Jakkamsetti A."/>
            <person name="Pham P."/>
            <person name="Ruth R."/>
            <person name="San Lucas F."/>
            <person name="Warren J."/>
            <person name="Zhang J."/>
            <person name="Zhao Z."/>
            <person name="Zhou C."/>
            <person name="Zhu D."/>
            <person name="Lee S."/>
            <person name="Bess C."/>
            <person name="Blankenburg K."/>
            <person name="Forbes L."/>
            <person name="Fu Q."/>
            <person name="Gubbala S."/>
            <person name="Hirani K."/>
            <person name="Jayaseelan J.C."/>
            <person name="Lara F."/>
            <person name="Munidasa M."/>
            <person name="Palculict T."/>
            <person name="Patil S."/>
            <person name="Pu L.-L."/>
            <person name="Saada N."/>
            <person name="Tang L."/>
            <person name="Weissenberger G."/>
            <person name="Zhu Y."/>
            <person name="Hemphill L."/>
            <person name="Shang Y."/>
            <person name="Youmans B."/>
            <person name="Ayvaz T."/>
            <person name="Ross M."/>
            <person name="Santibanez J."/>
            <person name="Aqrawi P."/>
            <person name="Gross S."/>
            <person name="Joshi V."/>
            <person name="Fowler G."/>
            <person name="Nazareth L."/>
            <person name="Reid J."/>
            <person name="Worley K."/>
            <person name="Petrosino J."/>
            <person name="Highlander S."/>
            <person name="Gibbs R."/>
        </authorList>
    </citation>
    <scope>NUCLEOTIDE SEQUENCE [LARGE SCALE GENOMIC DNA]</scope>
    <source>
        <strain evidence="2">ATCC 33269</strain>
    </source>
</reference>
<accession>E7RR70</accession>
<comment type="caution">
    <text evidence="2">The sequence shown here is derived from an EMBL/GenBank/DDBJ whole genome shotgun (WGS) entry which is preliminary data.</text>
</comment>
<evidence type="ECO:0000256" key="1">
    <source>
        <dbReference type="SAM" id="Phobius"/>
    </source>
</evidence>
<dbReference type="Proteomes" id="UP000005580">
    <property type="component" value="Unassembled WGS sequence"/>
</dbReference>
<dbReference type="AlphaFoldDB" id="E7RR70"/>
<feature type="transmembrane region" description="Helical" evidence="1">
    <location>
        <begin position="143"/>
        <end position="161"/>
    </location>
</feature>
<keyword evidence="1" id="KW-0812">Transmembrane</keyword>
<organism evidence="2 3">
    <name type="scientific">Hoylesella oralis ATCC 33269</name>
    <dbReference type="NCBI Taxonomy" id="873533"/>
    <lineage>
        <taxon>Bacteria</taxon>
        <taxon>Pseudomonadati</taxon>
        <taxon>Bacteroidota</taxon>
        <taxon>Bacteroidia</taxon>
        <taxon>Bacteroidales</taxon>
        <taxon>Prevotellaceae</taxon>
        <taxon>Hoylesella</taxon>
    </lineage>
</organism>
<dbReference type="HOGENOM" id="CLU_1601198_0_0_10"/>
<feature type="transmembrane region" description="Helical" evidence="1">
    <location>
        <begin position="25"/>
        <end position="45"/>
    </location>
</feature>
<protein>
    <recommendedName>
        <fullName evidence="4">DUF1648 domain-containing protein</fullName>
    </recommendedName>
</protein>
<evidence type="ECO:0000313" key="3">
    <source>
        <dbReference type="Proteomes" id="UP000005580"/>
    </source>
</evidence>
<dbReference type="RefSeq" id="WP_004369836.1">
    <property type="nucleotide sequence ID" value="NZ_GL833119.1"/>
</dbReference>
<keyword evidence="1" id="KW-0472">Membrane</keyword>